<comment type="similarity">
    <text evidence="1">Belongs to the disease resistance NB-LRR family.</text>
</comment>
<sequence>MEFLGPIFQVIKCFGGSTCNYIDQHRKLEENVNDLRRKVNDLNIRKQDLELRKEAEIRRRKVVKKEVEKWFEEVERMNTEMERIEKKFHAVSYLLRGRLAKSVCRKIEEVKEIHQQGSFPEGVAVDGPPAPGVTLTTPKLEGEIDVKEQIWECLMGDEVGMIGVCGMGGIGKTTIMKHINNQLLEEALFDKVIWVTVSKDLNIFKIQEDIANSMKQSLPTNELERATILKDSLEGKRYVLILDDVWKKFSLSDVGIPEPILGKGMKVVLTSRSIEVCRSMSCEVVKVQPLSSEESMELFLNHVGQSVVQHPALKEIVKQIVEKCGGLPLAIVTIAGSMKGVDDICEWRNALNELCQRVKSMKGVDTEIFECLMFSYNRLGDPKIQNCFVYCSLYPEDYPIKRTELIEKWIDEGLIYADTRWAMYDRGHSILNKLENNCLLERVIGGSYEISVKMHDVLRDMALFIKGAGPQFYVKTGTQLKELPAEHEWTGNLEKVSLMYNSILEIPSHVSPKCHNLSTLLLQQLEGFGLLPAPGYKMIPENFFLHMYGLKVLDLSYTNISNLPNSISNLENLNALVLRGCYNLRYLPSLARLRALKKLDLYKTGLSKVPPDMEMLVNLTYLGLQSRGLQQLPIGILPMFSSLQYLATMLHLKGEELGRLMKLEFISCLFYDLQEFMAYAKSIQGIWPTNFICAVGSSLPRYATLFGVENIFEKPENSKNVYFVNCEIMKAGPILLPIDLHSFYFEKCDDLKCLSNISFLHEANGLNSCYIWECEGIECVVDLSLSPCNSCQSIEKLSLGKLCNLLELVRVAASVQSTSQTADPAIFSSLKAVYLKNCPRMKELFSVQLLQGLQNLEEVMLEDCEEMEKIIASDEEEEENENHNGERRGSNITTFVLPKLRELSLHGLPKLKSICGSGVMIPTGFLRRLQITGCPKLRRIPLFLPQLENGQSSHPPSLKRIFVRPREWWESLEWDNPNDIAVLSTFVSYNNCY</sequence>
<feature type="coiled-coil region" evidence="7">
    <location>
        <begin position="25"/>
        <end position="87"/>
    </location>
</feature>
<keyword evidence="3" id="KW-0677">Repeat</keyword>
<keyword evidence="7" id="KW-0175">Coiled coil</keyword>
<keyword evidence="11" id="KW-1185">Reference proteome</keyword>
<dbReference type="FunFam" id="1.10.8.430:FF:000003">
    <property type="entry name" value="Probable disease resistance protein At5g66910"/>
    <property type="match status" value="1"/>
</dbReference>
<dbReference type="FunFam" id="3.40.50.300:FF:001091">
    <property type="entry name" value="Probable disease resistance protein At1g61300"/>
    <property type="match status" value="1"/>
</dbReference>
<dbReference type="SUPFAM" id="SSF52540">
    <property type="entry name" value="P-loop containing nucleoside triphosphate hydrolases"/>
    <property type="match status" value="1"/>
</dbReference>
<dbReference type="Gene3D" id="3.80.10.10">
    <property type="entry name" value="Ribonuclease Inhibitor"/>
    <property type="match status" value="1"/>
</dbReference>
<dbReference type="Gene3D" id="1.10.8.430">
    <property type="entry name" value="Helical domain of apoptotic protease-activating factors"/>
    <property type="match status" value="1"/>
</dbReference>
<dbReference type="InterPro" id="IPR058922">
    <property type="entry name" value="WHD_DRP"/>
</dbReference>
<dbReference type="PANTHER" id="PTHR33463">
    <property type="entry name" value="NB-ARC DOMAIN-CONTAINING PROTEIN-RELATED"/>
    <property type="match status" value="1"/>
</dbReference>
<feature type="domain" description="NB-ARC" evidence="8">
    <location>
        <begin position="146"/>
        <end position="306"/>
    </location>
</feature>
<gene>
    <name evidence="12" type="primary">LOC111275754</name>
</gene>
<dbReference type="InterPro" id="IPR027417">
    <property type="entry name" value="P-loop_NTPase"/>
</dbReference>
<dbReference type="InterPro" id="IPR032675">
    <property type="entry name" value="LRR_dom_sf"/>
</dbReference>
<evidence type="ECO:0000256" key="5">
    <source>
        <dbReference type="ARBA" id="ARBA00022821"/>
    </source>
</evidence>
<evidence type="ECO:0000259" key="8">
    <source>
        <dbReference type="Pfam" id="PF00931"/>
    </source>
</evidence>
<reference evidence="12" key="1">
    <citation type="submission" date="2025-08" db="UniProtKB">
        <authorList>
            <consortium name="RefSeq"/>
        </authorList>
    </citation>
    <scope>IDENTIFICATION</scope>
    <source>
        <tissue evidence="12">Fruit stalk</tissue>
    </source>
</reference>
<dbReference type="OrthoDB" id="1926275at2759"/>
<evidence type="ECO:0000256" key="2">
    <source>
        <dbReference type="ARBA" id="ARBA00022614"/>
    </source>
</evidence>
<proteinExistence type="inferred from homology"/>
<dbReference type="KEGG" id="dzi:111275754"/>
<feature type="domain" description="Disease resistance protein At4g27190-like leucine-rich repeats" evidence="9">
    <location>
        <begin position="823"/>
        <end position="940"/>
    </location>
</feature>
<dbReference type="AlphaFoldDB" id="A0A6P5WMJ4"/>
<dbReference type="InterPro" id="IPR001611">
    <property type="entry name" value="Leu-rich_rpt"/>
</dbReference>
<protein>
    <submittedName>
        <fullName evidence="12">Probable disease resistance protein At4g27220</fullName>
    </submittedName>
</protein>
<dbReference type="FunFam" id="1.10.10.10:FF:000322">
    <property type="entry name" value="Probable disease resistance protein At1g63360"/>
    <property type="match status" value="1"/>
</dbReference>
<accession>A0A6P5WMJ4</accession>
<keyword evidence="4" id="KW-0547">Nucleotide-binding</keyword>
<dbReference type="GO" id="GO:0005524">
    <property type="term" value="F:ATP binding"/>
    <property type="evidence" value="ECO:0007669"/>
    <property type="project" value="UniProtKB-KW"/>
</dbReference>
<dbReference type="PANTHER" id="PTHR33463:SF182">
    <property type="entry name" value="AND NB-ARC DOMAINS-CONTAINING DISEASE RESISTANCE PROTEIN, PUTATIVE-RELATED"/>
    <property type="match status" value="1"/>
</dbReference>
<dbReference type="Pfam" id="PF23247">
    <property type="entry name" value="LRR_RPS2"/>
    <property type="match status" value="1"/>
</dbReference>
<dbReference type="InterPro" id="IPR002182">
    <property type="entry name" value="NB-ARC"/>
</dbReference>
<dbReference type="Proteomes" id="UP000515121">
    <property type="component" value="Unplaced"/>
</dbReference>
<evidence type="ECO:0000256" key="7">
    <source>
        <dbReference type="SAM" id="Coils"/>
    </source>
</evidence>
<dbReference type="Pfam" id="PF00931">
    <property type="entry name" value="NB-ARC"/>
    <property type="match status" value="1"/>
</dbReference>
<dbReference type="Pfam" id="PF13855">
    <property type="entry name" value="LRR_8"/>
    <property type="match status" value="1"/>
</dbReference>
<dbReference type="GO" id="GO:0043531">
    <property type="term" value="F:ADP binding"/>
    <property type="evidence" value="ECO:0007669"/>
    <property type="project" value="InterPro"/>
</dbReference>
<organism evidence="11 12">
    <name type="scientific">Durio zibethinus</name>
    <name type="common">Durian</name>
    <dbReference type="NCBI Taxonomy" id="66656"/>
    <lineage>
        <taxon>Eukaryota</taxon>
        <taxon>Viridiplantae</taxon>
        <taxon>Streptophyta</taxon>
        <taxon>Embryophyta</taxon>
        <taxon>Tracheophyta</taxon>
        <taxon>Spermatophyta</taxon>
        <taxon>Magnoliopsida</taxon>
        <taxon>eudicotyledons</taxon>
        <taxon>Gunneridae</taxon>
        <taxon>Pentapetalae</taxon>
        <taxon>rosids</taxon>
        <taxon>malvids</taxon>
        <taxon>Malvales</taxon>
        <taxon>Malvaceae</taxon>
        <taxon>Helicteroideae</taxon>
        <taxon>Durio</taxon>
    </lineage>
</organism>
<evidence type="ECO:0000313" key="11">
    <source>
        <dbReference type="Proteomes" id="UP000515121"/>
    </source>
</evidence>
<feature type="domain" description="Disease resistance protein winged helix" evidence="10">
    <location>
        <begin position="393"/>
        <end position="462"/>
    </location>
</feature>
<dbReference type="InterPro" id="IPR057135">
    <property type="entry name" value="At4g27190-like_LRR"/>
</dbReference>
<evidence type="ECO:0000259" key="10">
    <source>
        <dbReference type="Pfam" id="PF23559"/>
    </source>
</evidence>
<dbReference type="PRINTS" id="PR00364">
    <property type="entry name" value="DISEASERSIST"/>
</dbReference>
<dbReference type="SUPFAM" id="SSF52058">
    <property type="entry name" value="L domain-like"/>
    <property type="match status" value="1"/>
</dbReference>
<name>A0A6P5WMJ4_DURZI</name>
<evidence type="ECO:0000313" key="12">
    <source>
        <dbReference type="RefSeq" id="XP_022717002.1"/>
    </source>
</evidence>
<keyword evidence="2" id="KW-0433">Leucine-rich repeat</keyword>
<dbReference type="Pfam" id="PF23559">
    <property type="entry name" value="WHD_DRP"/>
    <property type="match status" value="1"/>
</dbReference>
<dbReference type="PROSITE" id="PS51450">
    <property type="entry name" value="LRR"/>
    <property type="match status" value="1"/>
</dbReference>
<dbReference type="Gene3D" id="3.40.50.300">
    <property type="entry name" value="P-loop containing nucleotide triphosphate hydrolases"/>
    <property type="match status" value="1"/>
</dbReference>
<dbReference type="RefSeq" id="XP_022717002.1">
    <property type="nucleotide sequence ID" value="XM_022861267.1"/>
</dbReference>
<keyword evidence="6" id="KW-0067">ATP-binding</keyword>
<dbReference type="GO" id="GO:0006952">
    <property type="term" value="P:defense response"/>
    <property type="evidence" value="ECO:0007669"/>
    <property type="project" value="UniProtKB-KW"/>
</dbReference>
<evidence type="ECO:0000256" key="3">
    <source>
        <dbReference type="ARBA" id="ARBA00022737"/>
    </source>
</evidence>
<dbReference type="GeneID" id="111275754"/>
<evidence type="ECO:0000256" key="6">
    <source>
        <dbReference type="ARBA" id="ARBA00022840"/>
    </source>
</evidence>
<keyword evidence="5" id="KW-0611">Plant defense</keyword>
<dbReference type="InterPro" id="IPR036388">
    <property type="entry name" value="WH-like_DNA-bd_sf"/>
</dbReference>
<evidence type="ECO:0000256" key="1">
    <source>
        <dbReference type="ARBA" id="ARBA00008894"/>
    </source>
</evidence>
<dbReference type="InterPro" id="IPR042197">
    <property type="entry name" value="Apaf_helical"/>
</dbReference>
<dbReference type="InterPro" id="IPR050905">
    <property type="entry name" value="Plant_NBS-LRR"/>
</dbReference>
<evidence type="ECO:0000256" key="4">
    <source>
        <dbReference type="ARBA" id="ARBA00022741"/>
    </source>
</evidence>
<evidence type="ECO:0000259" key="9">
    <source>
        <dbReference type="Pfam" id="PF23247"/>
    </source>
</evidence>
<dbReference type="Gene3D" id="1.10.10.10">
    <property type="entry name" value="Winged helix-like DNA-binding domain superfamily/Winged helix DNA-binding domain"/>
    <property type="match status" value="1"/>
</dbReference>